<evidence type="ECO:0000256" key="2">
    <source>
        <dbReference type="ARBA" id="ARBA00023125"/>
    </source>
</evidence>
<dbReference type="Pfam" id="PF07729">
    <property type="entry name" value="FCD"/>
    <property type="match status" value="1"/>
</dbReference>
<keyword evidence="1" id="KW-0805">Transcription regulation</keyword>
<feature type="domain" description="GntR C-terminal" evidence="4">
    <location>
        <begin position="156"/>
        <end position="274"/>
    </location>
</feature>
<accession>A0A3D3RAC0</accession>
<dbReference type="InterPro" id="IPR036388">
    <property type="entry name" value="WH-like_DNA-bd_sf"/>
</dbReference>
<dbReference type="InterPro" id="IPR000524">
    <property type="entry name" value="Tscrpt_reg_HTH_GntR"/>
</dbReference>
<dbReference type="Gene3D" id="1.20.120.530">
    <property type="entry name" value="GntR ligand-binding domain-like"/>
    <property type="match status" value="1"/>
</dbReference>
<protein>
    <submittedName>
        <fullName evidence="5">Transcriptional regulator</fullName>
    </submittedName>
</protein>
<dbReference type="Pfam" id="PF00392">
    <property type="entry name" value="GntR"/>
    <property type="match status" value="1"/>
</dbReference>
<evidence type="ECO:0000256" key="1">
    <source>
        <dbReference type="ARBA" id="ARBA00023015"/>
    </source>
</evidence>
<sequence>MSLKNYIKNDLEIRLRSGQELPAQLTLESLAEHYQVSFSPVRIALAELVEEGLLQKGTNRRLVRNAEQIKPLKQGQSSALPEPPADMFEVITNDFVKLSLKGEPIDIREEVTARRYKISRSSLRIILNRLAGTGILDHIPRRGWRLRPFRQEDMQAFLEVRELLELKALELAKPHLKEADLQKILDGNVIPQSAKEDVQIDNSLHEYLIEKAGNYYIKDFFQRQGRYYDILFDWEDQDRETAIETVRQHQAILTALIEQDWRLARKALSYHIRDNHPILSKIIKEK</sequence>
<gene>
    <name evidence="5" type="ORF">DIT97_18745</name>
</gene>
<dbReference type="GO" id="GO:0003700">
    <property type="term" value="F:DNA-binding transcription factor activity"/>
    <property type="evidence" value="ECO:0007669"/>
    <property type="project" value="InterPro"/>
</dbReference>
<dbReference type="SMART" id="SM00895">
    <property type="entry name" value="FCD"/>
    <property type="match status" value="1"/>
</dbReference>
<dbReference type="SUPFAM" id="SSF46785">
    <property type="entry name" value="Winged helix' DNA-binding domain"/>
    <property type="match status" value="1"/>
</dbReference>
<dbReference type="SUPFAM" id="SSF48008">
    <property type="entry name" value="GntR ligand-binding domain-like"/>
    <property type="match status" value="1"/>
</dbReference>
<keyword evidence="2" id="KW-0238">DNA-binding</keyword>
<evidence type="ECO:0000259" key="4">
    <source>
        <dbReference type="SMART" id="SM00895"/>
    </source>
</evidence>
<dbReference type="InterPro" id="IPR036390">
    <property type="entry name" value="WH_DNA-bd_sf"/>
</dbReference>
<comment type="caution">
    <text evidence="5">The sequence shown here is derived from an EMBL/GenBank/DDBJ whole genome shotgun (WGS) entry which is preliminary data.</text>
</comment>
<proteinExistence type="predicted"/>
<dbReference type="Gene3D" id="1.10.10.10">
    <property type="entry name" value="Winged helix-like DNA-binding domain superfamily/Winged helix DNA-binding domain"/>
    <property type="match status" value="2"/>
</dbReference>
<dbReference type="GO" id="GO:0003677">
    <property type="term" value="F:DNA binding"/>
    <property type="evidence" value="ECO:0007669"/>
    <property type="project" value="UniProtKB-KW"/>
</dbReference>
<reference evidence="5 6" key="1">
    <citation type="journal article" date="2018" name="Nat. Biotechnol.">
        <title>A standardized bacterial taxonomy based on genome phylogeny substantially revises the tree of life.</title>
        <authorList>
            <person name="Parks D.H."/>
            <person name="Chuvochina M."/>
            <person name="Waite D.W."/>
            <person name="Rinke C."/>
            <person name="Skarshewski A."/>
            <person name="Chaumeil P.A."/>
            <person name="Hugenholtz P."/>
        </authorList>
    </citation>
    <scope>NUCLEOTIDE SEQUENCE [LARGE SCALE GENOMIC DNA]</scope>
    <source>
        <strain evidence="5">UBA9375</strain>
    </source>
</reference>
<dbReference type="InterPro" id="IPR011711">
    <property type="entry name" value="GntR_C"/>
</dbReference>
<evidence type="ECO:0000313" key="6">
    <source>
        <dbReference type="Proteomes" id="UP000263642"/>
    </source>
</evidence>
<dbReference type="Proteomes" id="UP000263642">
    <property type="component" value="Unassembled WGS sequence"/>
</dbReference>
<dbReference type="EMBL" id="DQAY01000114">
    <property type="protein sequence ID" value="HCO24957.1"/>
    <property type="molecule type" value="Genomic_DNA"/>
</dbReference>
<organism evidence="5 6">
    <name type="scientific">Gimesia maris</name>
    <dbReference type="NCBI Taxonomy" id="122"/>
    <lineage>
        <taxon>Bacteria</taxon>
        <taxon>Pseudomonadati</taxon>
        <taxon>Planctomycetota</taxon>
        <taxon>Planctomycetia</taxon>
        <taxon>Planctomycetales</taxon>
        <taxon>Planctomycetaceae</taxon>
        <taxon>Gimesia</taxon>
    </lineage>
</organism>
<dbReference type="PANTHER" id="PTHR43537">
    <property type="entry name" value="TRANSCRIPTIONAL REGULATOR, GNTR FAMILY"/>
    <property type="match status" value="1"/>
</dbReference>
<evidence type="ECO:0000313" key="5">
    <source>
        <dbReference type="EMBL" id="HCO24957.1"/>
    </source>
</evidence>
<name>A0A3D3RAC0_9PLAN</name>
<keyword evidence="3" id="KW-0804">Transcription</keyword>
<dbReference type="AlphaFoldDB" id="A0A3D3RAC0"/>
<evidence type="ECO:0000256" key="3">
    <source>
        <dbReference type="ARBA" id="ARBA00023163"/>
    </source>
</evidence>
<dbReference type="PANTHER" id="PTHR43537:SF51">
    <property type="entry name" value="HTH-TYPE TRANSCRIPTIONAL REGULATOR LGOR-RELATED"/>
    <property type="match status" value="1"/>
</dbReference>
<dbReference type="InterPro" id="IPR008920">
    <property type="entry name" value="TF_FadR/GntR_C"/>
</dbReference>